<organism evidence="2">
    <name type="scientific">marine sediment metagenome</name>
    <dbReference type="NCBI Taxonomy" id="412755"/>
    <lineage>
        <taxon>unclassified sequences</taxon>
        <taxon>metagenomes</taxon>
        <taxon>ecological metagenomes</taxon>
    </lineage>
</organism>
<keyword evidence="1" id="KW-0472">Membrane</keyword>
<dbReference type="EMBL" id="BART01038858">
    <property type="protein sequence ID" value="GAH08292.1"/>
    <property type="molecule type" value="Genomic_DNA"/>
</dbReference>
<feature type="non-terminal residue" evidence="2">
    <location>
        <position position="58"/>
    </location>
</feature>
<protein>
    <submittedName>
        <fullName evidence="2">Uncharacterized protein</fullName>
    </submittedName>
</protein>
<evidence type="ECO:0000256" key="1">
    <source>
        <dbReference type="SAM" id="Phobius"/>
    </source>
</evidence>
<keyword evidence="1" id="KW-1133">Transmembrane helix</keyword>
<proteinExistence type="predicted"/>
<feature type="transmembrane region" description="Helical" evidence="1">
    <location>
        <begin position="29"/>
        <end position="47"/>
    </location>
</feature>
<keyword evidence="1" id="KW-0812">Transmembrane</keyword>
<name>X1CKN9_9ZZZZ</name>
<sequence>MIKINEIAAIIWLISITNSIGQVDELGDITPYIVFIASLTFLVVSLIQRQGLILAEAL</sequence>
<gene>
    <name evidence="2" type="ORF">S01H4_64201</name>
</gene>
<accession>X1CKN9</accession>
<dbReference type="AlphaFoldDB" id="X1CKN9"/>
<reference evidence="2" key="1">
    <citation type="journal article" date="2014" name="Front. Microbiol.">
        <title>High frequency of phylogenetically diverse reductive dehalogenase-homologous genes in deep subseafloor sedimentary metagenomes.</title>
        <authorList>
            <person name="Kawai M."/>
            <person name="Futagami T."/>
            <person name="Toyoda A."/>
            <person name="Takaki Y."/>
            <person name="Nishi S."/>
            <person name="Hori S."/>
            <person name="Arai W."/>
            <person name="Tsubouchi T."/>
            <person name="Morono Y."/>
            <person name="Uchiyama I."/>
            <person name="Ito T."/>
            <person name="Fujiyama A."/>
            <person name="Inagaki F."/>
            <person name="Takami H."/>
        </authorList>
    </citation>
    <scope>NUCLEOTIDE SEQUENCE</scope>
    <source>
        <strain evidence="2">Expedition CK06-06</strain>
    </source>
</reference>
<comment type="caution">
    <text evidence="2">The sequence shown here is derived from an EMBL/GenBank/DDBJ whole genome shotgun (WGS) entry which is preliminary data.</text>
</comment>
<evidence type="ECO:0000313" key="2">
    <source>
        <dbReference type="EMBL" id="GAH08292.1"/>
    </source>
</evidence>